<keyword evidence="1" id="KW-0732">Signal</keyword>
<name>A0ABR6ZF11_9BURK</name>
<evidence type="ECO:0000256" key="1">
    <source>
        <dbReference type="SAM" id="SignalP"/>
    </source>
</evidence>
<reference evidence="2 3" key="1">
    <citation type="submission" date="2020-08" db="EMBL/GenBank/DDBJ databases">
        <title>Novel species isolated from subtropical streams in China.</title>
        <authorList>
            <person name="Lu H."/>
        </authorList>
    </citation>
    <scope>NUCLEOTIDE SEQUENCE [LARGE SCALE GENOMIC DNA]</scope>
    <source>
        <strain evidence="2 3">NL8W</strain>
    </source>
</reference>
<sequence length="66" mass="7612">MQKILCCLLLLPNTKLFASTSESVLLKEHVVVEFRVDEGQDRNFYPLEVLVLMQEKGDLSLVKRSF</sequence>
<dbReference type="EMBL" id="JACOFX010000015">
    <property type="protein sequence ID" value="MBC3910325.1"/>
    <property type="molecule type" value="Genomic_DNA"/>
</dbReference>
<evidence type="ECO:0000313" key="3">
    <source>
        <dbReference type="Proteomes" id="UP000646911"/>
    </source>
</evidence>
<dbReference type="Proteomes" id="UP000646911">
    <property type="component" value="Unassembled WGS sequence"/>
</dbReference>
<dbReference type="RefSeq" id="WP_186955829.1">
    <property type="nucleotide sequence ID" value="NZ_JACOFX010000015.1"/>
</dbReference>
<feature type="signal peptide" evidence="1">
    <location>
        <begin position="1"/>
        <end position="18"/>
    </location>
</feature>
<gene>
    <name evidence="2" type="ORF">H8L47_22425</name>
</gene>
<organism evidence="2 3">
    <name type="scientific">Undibacterium umbellatum</name>
    <dbReference type="NCBI Taxonomy" id="2762300"/>
    <lineage>
        <taxon>Bacteria</taxon>
        <taxon>Pseudomonadati</taxon>
        <taxon>Pseudomonadota</taxon>
        <taxon>Betaproteobacteria</taxon>
        <taxon>Burkholderiales</taxon>
        <taxon>Oxalobacteraceae</taxon>
        <taxon>Undibacterium</taxon>
    </lineage>
</organism>
<evidence type="ECO:0000313" key="2">
    <source>
        <dbReference type="EMBL" id="MBC3910325.1"/>
    </source>
</evidence>
<comment type="caution">
    <text evidence="2">The sequence shown here is derived from an EMBL/GenBank/DDBJ whole genome shotgun (WGS) entry which is preliminary data.</text>
</comment>
<proteinExistence type="predicted"/>
<feature type="chain" id="PRO_5046422251" evidence="1">
    <location>
        <begin position="19"/>
        <end position="66"/>
    </location>
</feature>
<protein>
    <submittedName>
        <fullName evidence="2">Uncharacterized protein</fullName>
    </submittedName>
</protein>
<keyword evidence="3" id="KW-1185">Reference proteome</keyword>
<accession>A0ABR6ZF11</accession>